<reference evidence="2" key="1">
    <citation type="submission" date="2021-02" db="EMBL/GenBank/DDBJ databases">
        <title>Genome sequence Cadophora malorum strain M34.</title>
        <authorList>
            <person name="Stefanovic E."/>
            <person name="Vu D."/>
            <person name="Scully C."/>
            <person name="Dijksterhuis J."/>
            <person name="Roader J."/>
            <person name="Houbraken J."/>
        </authorList>
    </citation>
    <scope>NUCLEOTIDE SEQUENCE</scope>
    <source>
        <strain evidence="2">M34</strain>
    </source>
</reference>
<dbReference type="OrthoDB" id="3513892at2759"/>
<keyword evidence="3" id="KW-1185">Reference proteome</keyword>
<comment type="caution">
    <text evidence="2">The sequence shown here is derived from an EMBL/GenBank/DDBJ whole genome shotgun (WGS) entry which is preliminary data.</text>
</comment>
<evidence type="ECO:0000313" key="2">
    <source>
        <dbReference type="EMBL" id="KAG4413089.1"/>
    </source>
</evidence>
<protein>
    <submittedName>
        <fullName evidence="2">Uncharacterized protein</fullName>
    </submittedName>
</protein>
<dbReference type="AlphaFoldDB" id="A0A8H7T0S5"/>
<proteinExistence type="predicted"/>
<dbReference type="Proteomes" id="UP000664132">
    <property type="component" value="Unassembled WGS sequence"/>
</dbReference>
<evidence type="ECO:0000256" key="1">
    <source>
        <dbReference type="SAM" id="MobiDB-lite"/>
    </source>
</evidence>
<evidence type="ECO:0000313" key="3">
    <source>
        <dbReference type="Proteomes" id="UP000664132"/>
    </source>
</evidence>
<feature type="region of interest" description="Disordered" evidence="1">
    <location>
        <begin position="40"/>
        <end position="74"/>
    </location>
</feature>
<accession>A0A8H7T0S5</accession>
<organism evidence="2 3">
    <name type="scientific">Cadophora malorum</name>
    <dbReference type="NCBI Taxonomy" id="108018"/>
    <lineage>
        <taxon>Eukaryota</taxon>
        <taxon>Fungi</taxon>
        <taxon>Dikarya</taxon>
        <taxon>Ascomycota</taxon>
        <taxon>Pezizomycotina</taxon>
        <taxon>Leotiomycetes</taxon>
        <taxon>Helotiales</taxon>
        <taxon>Ploettnerulaceae</taxon>
        <taxon>Cadophora</taxon>
    </lineage>
</organism>
<name>A0A8H7T0S5_9HELO</name>
<feature type="compositionally biased region" description="Basic and acidic residues" evidence="1">
    <location>
        <begin position="51"/>
        <end position="74"/>
    </location>
</feature>
<sequence>MLGYRNHLFDEMVWDRGGIWMGRDPYPWFEFGTVVEMGQHCDDAGISPRSSESKPAAEEDRHRAVSDEAERRDDEEYAEKMAVLEKDEEWIKASLCEYIGVIPAK</sequence>
<gene>
    <name evidence="2" type="ORF">IFR04_013773</name>
</gene>
<dbReference type="EMBL" id="JAFJYH010000334">
    <property type="protein sequence ID" value="KAG4413089.1"/>
    <property type="molecule type" value="Genomic_DNA"/>
</dbReference>